<dbReference type="GO" id="GO:0006351">
    <property type="term" value="P:DNA-templated transcription"/>
    <property type="evidence" value="ECO:0007669"/>
    <property type="project" value="InterPro"/>
</dbReference>
<dbReference type="OrthoDB" id="4456959at2759"/>
<keyword evidence="9" id="KW-1185">Reference proteome</keyword>
<keyword evidence="2" id="KW-0479">Metal-binding</keyword>
<dbReference type="STRING" id="1460663.A0A177CX82"/>
<dbReference type="InterPro" id="IPR007219">
    <property type="entry name" value="XnlR_reg_dom"/>
</dbReference>
<dbReference type="GeneID" id="28759455"/>
<dbReference type="GO" id="GO:0003677">
    <property type="term" value="F:DNA binding"/>
    <property type="evidence" value="ECO:0007669"/>
    <property type="project" value="InterPro"/>
</dbReference>
<comment type="subcellular location">
    <subcellularLocation>
        <location evidence="1">Nucleus</location>
    </subcellularLocation>
</comment>
<evidence type="ECO:0000313" key="8">
    <source>
        <dbReference type="EMBL" id="OAG11470.1"/>
    </source>
</evidence>
<keyword evidence="3" id="KW-0805">Transcription regulation</keyword>
<dbReference type="InterPro" id="IPR050815">
    <property type="entry name" value="TF_fung"/>
</dbReference>
<dbReference type="AlphaFoldDB" id="A0A177CX82"/>
<evidence type="ECO:0000256" key="5">
    <source>
        <dbReference type="ARBA" id="ARBA00023242"/>
    </source>
</evidence>
<dbReference type="PANTHER" id="PTHR47338">
    <property type="entry name" value="ZN(II)2CYS6 TRANSCRIPTION FACTOR (EUROFUNG)-RELATED"/>
    <property type="match status" value="1"/>
</dbReference>
<dbReference type="InterPro" id="IPR036864">
    <property type="entry name" value="Zn2-C6_fun-type_DNA-bd_sf"/>
</dbReference>
<evidence type="ECO:0000256" key="2">
    <source>
        <dbReference type="ARBA" id="ARBA00022723"/>
    </source>
</evidence>
<keyword evidence="5" id="KW-0539">Nucleus</keyword>
<dbReference type="GO" id="GO:0000981">
    <property type="term" value="F:DNA-binding transcription factor activity, RNA polymerase II-specific"/>
    <property type="evidence" value="ECO:0007669"/>
    <property type="project" value="InterPro"/>
</dbReference>
<dbReference type="PANTHER" id="PTHR47338:SF23">
    <property type="entry name" value="ZN(II)2CYS6 TRANSCRIPTION FACTOR (EUROFUNG)"/>
    <property type="match status" value="1"/>
</dbReference>
<dbReference type="Proteomes" id="UP000077069">
    <property type="component" value="Unassembled WGS sequence"/>
</dbReference>
<dbReference type="Pfam" id="PF00172">
    <property type="entry name" value="Zn_clus"/>
    <property type="match status" value="1"/>
</dbReference>
<accession>A0A177CX82</accession>
<sequence length="725" mass="82216">MSTRDSEGSPSAVDTSSHVEQTANSPPKSAPDIACNTCRKAKLRCSRDKPSCAYCRKTGTVLFMTSSHIGASVNSQDSTAREIVNLLARELPKLVHGSTETSPRSWFTQETRLGSKRRRVPDDEDKKWAVDFADSMSLNPAHLEEAVTAYFFYVHPWIPMIHEGRFRQRLEQEDQRARLVVVVEAMVVAASKFVPNASIPAGTIARVRNRVVTAAMDCLCLESLQALIIVAYNDIGDGNAAKAWSLVGSLTRTVEYSQLAQEREDNEHRSLCQPFEVLDHTSDWTELEERRRIFWNVFDLDRFCSVAMGWNTSLTSADVYRRLPCDGHLWRKEQAVKTPYFGIWDKSAGKMGVPIGFLVEDDDLPEKAKRISTADSRAPQGLKAADMSNVGAVAYRIEATESMSRVAICFLQQKVNMRSQQEISSWLTRFKELDLRLVHWKMLLPQKWKSNPNMTRPVLLMDPNLTLAHVTHNATMILLHQLIAYPPFHWPFRSRLPSSCSIEACYSAAMEIATISQRYLANSPQSRPVASQFAFCIFIAGRVLLIHWRSSPRNEFPNEFWNLVQCLEEMSRRWTGLSPIQAHNQNLSGRYVARLKELYISCVRDEAFRISVADYTNEITYRVNTSSESIQPRRPMHTNEMHPRPDMPISGVSNAECPVRQTDPQPDATMFGDARMDIADIDNLEGVDFDTLPQLMLDRHFIDMDRIIAFEDGSMFAATVDNGMF</sequence>
<dbReference type="InterPro" id="IPR001138">
    <property type="entry name" value="Zn2Cys6_DnaBD"/>
</dbReference>
<dbReference type="SMART" id="SM00906">
    <property type="entry name" value="Fungal_trans"/>
    <property type="match status" value="1"/>
</dbReference>
<evidence type="ECO:0000256" key="6">
    <source>
        <dbReference type="SAM" id="MobiDB-lite"/>
    </source>
</evidence>
<feature type="region of interest" description="Disordered" evidence="6">
    <location>
        <begin position="1"/>
        <end position="33"/>
    </location>
</feature>
<evidence type="ECO:0000256" key="1">
    <source>
        <dbReference type="ARBA" id="ARBA00004123"/>
    </source>
</evidence>
<evidence type="ECO:0000256" key="3">
    <source>
        <dbReference type="ARBA" id="ARBA00023015"/>
    </source>
</evidence>
<reference evidence="8 9" key="1">
    <citation type="submission" date="2016-05" db="EMBL/GenBank/DDBJ databases">
        <title>Comparative analysis of secretome profiles of manganese(II)-oxidizing ascomycete fungi.</title>
        <authorList>
            <consortium name="DOE Joint Genome Institute"/>
            <person name="Zeiner C.A."/>
            <person name="Purvine S.O."/>
            <person name="Zink E.M."/>
            <person name="Wu S."/>
            <person name="Pasa-Tolic L."/>
            <person name="Chaput D.L."/>
            <person name="Haridas S."/>
            <person name="Grigoriev I.V."/>
            <person name="Santelli C.M."/>
            <person name="Hansel C.M."/>
        </authorList>
    </citation>
    <scope>NUCLEOTIDE SEQUENCE [LARGE SCALE GENOMIC DNA]</scope>
    <source>
        <strain evidence="8 9">AP3s5-JAC2a</strain>
    </source>
</reference>
<protein>
    <recommendedName>
        <fullName evidence="7">Zn(2)-C6 fungal-type domain-containing protein</fullName>
    </recommendedName>
</protein>
<dbReference type="InParanoid" id="A0A177CX82"/>
<dbReference type="GO" id="GO:0005634">
    <property type="term" value="C:nucleus"/>
    <property type="evidence" value="ECO:0007669"/>
    <property type="project" value="UniProtKB-SubCell"/>
</dbReference>
<dbReference type="EMBL" id="KV441548">
    <property type="protein sequence ID" value="OAG11470.1"/>
    <property type="molecule type" value="Genomic_DNA"/>
</dbReference>
<dbReference type="PROSITE" id="PS50048">
    <property type="entry name" value="ZN2_CY6_FUNGAL_2"/>
    <property type="match status" value="1"/>
</dbReference>
<feature type="compositionally biased region" description="Polar residues" evidence="6">
    <location>
        <begin position="8"/>
        <end position="27"/>
    </location>
</feature>
<evidence type="ECO:0000256" key="4">
    <source>
        <dbReference type="ARBA" id="ARBA00023163"/>
    </source>
</evidence>
<evidence type="ECO:0000313" key="9">
    <source>
        <dbReference type="Proteomes" id="UP000077069"/>
    </source>
</evidence>
<dbReference type="Gene3D" id="4.10.240.10">
    <property type="entry name" value="Zn(2)-C6 fungal-type DNA-binding domain"/>
    <property type="match status" value="1"/>
</dbReference>
<dbReference type="SUPFAM" id="SSF57701">
    <property type="entry name" value="Zn2/Cys6 DNA-binding domain"/>
    <property type="match status" value="1"/>
</dbReference>
<dbReference type="RefSeq" id="XP_018041835.1">
    <property type="nucleotide sequence ID" value="XM_018175969.1"/>
</dbReference>
<proteinExistence type="predicted"/>
<dbReference type="CDD" id="cd00067">
    <property type="entry name" value="GAL4"/>
    <property type="match status" value="1"/>
</dbReference>
<organism evidence="8 9">
    <name type="scientific">Paraphaeosphaeria sporulosa</name>
    <dbReference type="NCBI Taxonomy" id="1460663"/>
    <lineage>
        <taxon>Eukaryota</taxon>
        <taxon>Fungi</taxon>
        <taxon>Dikarya</taxon>
        <taxon>Ascomycota</taxon>
        <taxon>Pezizomycotina</taxon>
        <taxon>Dothideomycetes</taxon>
        <taxon>Pleosporomycetidae</taxon>
        <taxon>Pleosporales</taxon>
        <taxon>Massarineae</taxon>
        <taxon>Didymosphaeriaceae</taxon>
        <taxon>Paraphaeosphaeria</taxon>
    </lineage>
</organism>
<keyword evidence="4" id="KW-0804">Transcription</keyword>
<dbReference type="GO" id="GO:0008270">
    <property type="term" value="F:zinc ion binding"/>
    <property type="evidence" value="ECO:0007669"/>
    <property type="project" value="InterPro"/>
</dbReference>
<evidence type="ECO:0000259" key="7">
    <source>
        <dbReference type="PROSITE" id="PS50048"/>
    </source>
</evidence>
<dbReference type="Pfam" id="PF04082">
    <property type="entry name" value="Fungal_trans"/>
    <property type="match status" value="1"/>
</dbReference>
<gene>
    <name evidence="8" type="ORF">CC84DRAFT_1133275</name>
</gene>
<dbReference type="CDD" id="cd12148">
    <property type="entry name" value="fungal_TF_MHR"/>
    <property type="match status" value="1"/>
</dbReference>
<name>A0A177CX82_9PLEO</name>
<feature type="domain" description="Zn(2)-C6 fungal-type" evidence="7">
    <location>
        <begin position="34"/>
        <end position="59"/>
    </location>
</feature>